<reference evidence="2" key="1">
    <citation type="journal article" date="2019" name="Int. J. Syst. Evol. Microbiol.">
        <title>The Global Catalogue of Microorganisms (GCM) 10K type strain sequencing project: providing services to taxonomists for standard genome sequencing and annotation.</title>
        <authorList>
            <consortium name="The Broad Institute Genomics Platform"/>
            <consortium name="The Broad Institute Genome Sequencing Center for Infectious Disease"/>
            <person name="Wu L."/>
            <person name="Ma J."/>
        </authorList>
    </citation>
    <scope>NUCLEOTIDE SEQUENCE [LARGE SCALE GENOMIC DNA]</scope>
    <source>
        <strain evidence="2">CGMCC 1.15928</strain>
    </source>
</reference>
<accession>A0ABQ1JFH0</accession>
<evidence type="ECO:0008006" key="3">
    <source>
        <dbReference type="Google" id="ProtNLM"/>
    </source>
</evidence>
<protein>
    <recommendedName>
        <fullName evidence="3">AlpA family phage regulatory protein</fullName>
    </recommendedName>
</protein>
<keyword evidence="2" id="KW-1185">Reference proteome</keyword>
<evidence type="ECO:0000313" key="1">
    <source>
        <dbReference type="EMBL" id="GGB67504.1"/>
    </source>
</evidence>
<evidence type="ECO:0000313" key="2">
    <source>
        <dbReference type="Proteomes" id="UP000628854"/>
    </source>
</evidence>
<dbReference type="RefSeq" id="WP_084394723.1">
    <property type="nucleotide sequence ID" value="NZ_BMKF01000001.1"/>
</dbReference>
<dbReference type="InterPro" id="IPR010260">
    <property type="entry name" value="AlpA"/>
</dbReference>
<organism evidence="1 2">
    <name type="scientific">Henriciella pelagia</name>
    <dbReference type="NCBI Taxonomy" id="1977912"/>
    <lineage>
        <taxon>Bacteria</taxon>
        <taxon>Pseudomonadati</taxon>
        <taxon>Pseudomonadota</taxon>
        <taxon>Alphaproteobacteria</taxon>
        <taxon>Hyphomonadales</taxon>
        <taxon>Hyphomonadaceae</taxon>
        <taxon>Henriciella</taxon>
    </lineage>
</organism>
<name>A0ABQ1JFH0_9PROT</name>
<gene>
    <name evidence="1" type="ORF">GCM10011503_15390</name>
</gene>
<dbReference type="EMBL" id="BMKF01000001">
    <property type="protein sequence ID" value="GGB67504.1"/>
    <property type="molecule type" value="Genomic_DNA"/>
</dbReference>
<dbReference type="Pfam" id="PF05930">
    <property type="entry name" value="Phage_AlpA"/>
    <property type="match status" value="1"/>
</dbReference>
<dbReference type="Gene3D" id="1.10.238.160">
    <property type="match status" value="1"/>
</dbReference>
<sequence length="68" mass="7515">MSDQIEFPRTGLVRLKSILAPAGPIPVSPSTWWEGVKDGRFPKPIKLGKGTTVWKASDIWALMEHGVE</sequence>
<dbReference type="Proteomes" id="UP000628854">
    <property type="component" value="Unassembled WGS sequence"/>
</dbReference>
<proteinExistence type="predicted"/>
<comment type="caution">
    <text evidence="1">The sequence shown here is derived from an EMBL/GenBank/DDBJ whole genome shotgun (WGS) entry which is preliminary data.</text>
</comment>